<evidence type="ECO:0000313" key="5">
    <source>
        <dbReference type="EMBL" id="SDK32350.1"/>
    </source>
</evidence>
<dbReference type="STRING" id="47500.AF333_06720"/>
<dbReference type="AlphaFoldDB" id="A0A0D1XQW6"/>
<dbReference type="EMBL" id="LGUG01000013">
    <property type="protein sequence ID" value="KON84201.1"/>
    <property type="molecule type" value="Genomic_DNA"/>
</dbReference>
<reference evidence="4 8" key="2">
    <citation type="submission" date="2016-10" db="EMBL/GenBank/DDBJ databases">
        <authorList>
            <person name="de Groot N.N."/>
        </authorList>
    </citation>
    <scope>NUCLEOTIDE SEQUENCE [LARGE SCALE GENOMIC DNA]</scope>
    <source>
        <strain evidence="4 8">DSM 2895</strain>
    </source>
</reference>
<organism evidence="2 7">
    <name type="scientific">Aneurinibacillus migulanus</name>
    <name type="common">Bacillus migulanus</name>
    <dbReference type="NCBI Taxonomy" id="47500"/>
    <lineage>
        <taxon>Bacteria</taxon>
        <taxon>Bacillati</taxon>
        <taxon>Bacillota</taxon>
        <taxon>Bacilli</taxon>
        <taxon>Bacillales</taxon>
        <taxon>Paenibacillaceae</taxon>
        <taxon>Aneurinibacillus group</taxon>
        <taxon>Aneurinibacillus</taxon>
    </lineage>
</organism>
<dbReference type="Pfam" id="PF13551">
    <property type="entry name" value="HTH_29"/>
    <property type="match status" value="1"/>
</dbReference>
<evidence type="ECO:0000313" key="6">
    <source>
        <dbReference type="EMBL" id="SDK57341.1"/>
    </source>
</evidence>
<dbReference type="Pfam" id="PF13592">
    <property type="entry name" value="HTH_33"/>
    <property type="match status" value="1"/>
</dbReference>
<name>A0A0D1XQW6_ANEMI</name>
<keyword evidence="7" id="KW-1185">Reference proteome</keyword>
<feature type="domain" description="Winged helix-turn helix" evidence="1">
    <location>
        <begin position="113"/>
        <end position="168"/>
    </location>
</feature>
<evidence type="ECO:0000259" key="1">
    <source>
        <dbReference type="Pfam" id="PF13592"/>
    </source>
</evidence>
<evidence type="ECO:0000313" key="8">
    <source>
        <dbReference type="Proteomes" id="UP000182836"/>
    </source>
</evidence>
<dbReference type="Proteomes" id="UP000182836">
    <property type="component" value="Unassembled WGS sequence"/>
</dbReference>
<protein>
    <submittedName>
        <fullName evidence="2">Transposase</fullName>
    </submittedName>
</protein>
<dbReference type="PATRIC" id="fig|47500.8.peg.6030"/>
<reference evidence="2 7" key="1">
    <citation type="submission" date="2015-07" db="EMBL/GenBank/DDBJ databases">
        <title>Fjat-14205 dsm 2895.</title>
        <authorList>
            <person name="Liu B."/>
            <person name="Wang J."/>
            <person name="Zhu Y."/>
            <person name="Liu G."/>
            <person name="Chen Q."/>
            <person name="Chen Z."/>
            <person name="Lan J."/>
            <person name="Che J."/>
            <person name="Ge C."/>
            <person name="Shi H."/>
            <person name="Pan Z."/>
            <person name="Liu X."/>
        </authorList>
    </citation>
    <scope>NUCLEOTIDE SEQUENCE [LARGE SCALE GENOMIC DNA]</scope>
    <source>
        <strain evidence="2 7">DSM 2895</strain>
    </source>
</reference>
<dbReference type="EMBL" id="FNED01000049">
    <property type="protein sequence ID" value="SDK32350.1"/>
    <property type="molecule type" value="Genomic_DNA"/>
</dbReference>
<sequence length="176" mass="20508">MRKLTITNTHGFTAESLLKEEQKMKDVFLKQRVTAVRLVMEGYQAIEIAQIVGICRQSVSTYVKLFQEGGLSTLLHRDFPPGNRPLLSPHEQEEVKHVMQESTPAREGIEPVESWDTRLLQKWIEKRFSITMSRPGIRDMLIRMGFRWKRTTYVLAKANPEKQQAFLHQLETIKKT</sequence>
<dbReference type="Proteomes" id="UP000037269">
    <property type="component" value="Unassembled WGS sequence"/>
</dbReference>
<dbReference type="InterPro" id="IPR025959">
    <property type="entry name" value="Winged_HTH_dom"/>
</dbReference>
<evidence type="ECO:0000313" key="2">
    <source>
        <dbReference type="EMBL" id="KON84201.1"/>
    </source>
</evidence>
<evidence type="ECO:0000313" key="3">
    <source>
        <dbReference type="EMBL" id="KON95214.1"/>
    </source>
</evidence>
<dbReference type="EMBL" id="FNED01000074">
    <property type="protein sequence ID" value="SDK57341.1"/>
    <property type="molecule type" value="Genomic_DNA"/>
</dbReference>
<dbReference type="GeneID" id="87589688"/>
<dbReference type="RefSeq" id="WP_043065448.1">
    <property type="nucleotide sequence ID" value="NZ_BJOA01000400.1"/>
</dbReference>
<evidence type="ECO:0000313" key="7">
    <source>
        <dbReference type="Proteomes" id="UP000037269"/>
    </source>
</evidence>
<dbReference type="EMBL" id="LGUG01000004">
    <property type="protein sequence ID" value="KON95214.1"/>
    <property type="molecule type" value="Genomic_DNA"/>
</dbReference>
<dbReference type="InterPro" id="IPR009057">
    <property type="entry name" value="Homeodomain-like_sf"/>
</dbReference>
<evidence type="ECO:0000313" key="4">
    <source>
        <dbReference type="EMBL" id="SDJ80749.1"/>
    </source>
</evidence>
<accession>A0A0D1XQW6</accession>
<dbReference type="SUPFAM" id="SSF46689">
    <property type="entry name" value="Homeodomain-like"/>
    <property type="match status" value="1"/>
</dbReference>
<gene>
    <name evidence="3" type="ORF">AF333_06720</name>
    <name evidence="2" type="ORF">AF333_30095</name>
    <name evidence="4" type="ORF">SAMN04487909_1291</name>
    <name evidence="5" type="ORF">SAMN04487909_1492</name>
    <name evidence="6" type="ORF">SAMN04487909_17413</name>
</gene>
<dbReference type="EMBL" id="FNED01000029">
    <property type="protein sequence ID" value="SDJ80749.1"/>
    <property type="molecule type" value="Genomic_DNA"/>
</dbReference>
<proteinExistence type="predicted"/>